<feature type="region of interest" description="Disordered" evidence="1">
    <location>
        <begin position="201"/>
        <end position="295"/>
    </location>
</feature>
<proteinExistence type="predicted"/>
<dbReference type="InterPro" id="IPR009003">
    <property type="entry name" value="Peptidase_S1_PA"/>
</dbReference>
<evidence type="ECO:0000259" key="3">
    <source>
        <dbReference type="PROSITE" id="PS50240"/>
    </source>
</evidence>
<dbReference type="InterPro" id="IPR043504">
    <property type="entry name" value="Peptidase_S1_PA_chymotrypsin"/>
</dbReference>
<dbReference type="InterPro" id="IPR031986">
    <property type="entry name" value="GD_N"/>
</dbReference>
<feature type="chain" id="PRO_5046096695" evidence="2">
    <location>
        <begin position="21"/>
        <end position="603"/>
    </location>
</feature>
<dbReference type="InterPro" id="IPR001254">
    <property type="entry name" value="Trypsin_dom"/>
</dbReference>
<name>A0ABM3MKW5_GALME</name>
<dbReference type="PROSITE" id="PS00134">
    <property type="entry name" value="TRYPSIN_HIS"/>
    <property type="match status" value="1"/>
</dbReference>
<dbReference type="SUPFAM" id="SSF50494">
    <property type="entry name" value="Trypsin-like serine proteases"/>
    <property type="match status" value="1"/>
</dbReference>
<gene>
    <name evidence="5" type="primary">LOC113514009</name>
</gene>
<dbReference type="SMART" id="SM00020">
    <property type="entry name" value="Tryp_SPc"/>
    <property type="match status" value="1"/>
</dbReference>
<dbReference type="Proteomes" id="UP001652740">
    <property type="component" value="Unplaced"/>
</dbReference>
<dbReference type="InterPro" id="IPR018114">
    <property type="entry name" value="TRYPSIN_HIS"/>
</dbReference>
<evidence type="ECO:0000313" key="5">
    <source>
        <dbReference type="RefSeq" id="XP_052751870.1"/>
    </source>
</evidence>
<dbReference type="Pfam" id="PF00089">
    <property type="entry name" value="Trypsin"/>
    <property type="match status" value="1"/>
</dbReference>
<dbReference type="InterPro" id="IPR051333">
    <property type="entry name" value="CLIP_Serine_Protease"/>
</dbReference>
<evidence type="ECO:0000313" key="4">
    <source>
        <dbReference type="Proteomes" id="UP001652740"/>
    </source>
</evidence>
<dbReference type="PRINTS" id="PR01217">
    <property type="entry name" value="PRICHEXTENSN"/>
</dbReference>
<dbReference type="PANTHER" id="PTHR24260">
    <property type="match status" value="1"/>
</dbReference>
<sequence>MKRLCCCVVVLGLFEFLVNCQSPCPGIFDYRNEGGVIYGVIMVPPSGPVSSVTTRVNFTIAARLPSTYVGKLEPIGSSQILQNYNRGAPIMYRIHFPVTSPLPRLTSLQVNGNLLCYGPGDVVVPNRYISTISLQHIIFQRPNSGNFIYQFDPGSKPNSVYEFSSSPEVGADPIIAFDENDDRRGTWTSVINASFMPNNTRPLYELTEPPPPLFEQTPPHRPQYEQTPPPRPQFEQTPPHLRPQYEQTPPPPQLQFEQTPPPSRPQYEPAPPPPLPQYEQNPPPVQTPPTIRPETNYNVYYPEVTQPTRLPRPPQPTPVFPSIPERIPVPSSNTFTQVECGKIAGGNERLPLIYNGQSYSRGDWPWLVAIYRRKDGSLTFICSGTLVSDRHVISAAHCMHQKNSYTSIKDIVVKVGVYNLEDWGDDVTVTRTLEAAYIHESYNVSTLANDISVFTLERNVEFSTYIRPACLWSGNTDLSRVVGASGVVAGWGTNELGPGGHGEPRMVRIPIVSTATCRASKPDFHKLTSANTLCAGDRNGAGPCLGDSGGGLYLLDSGRWRVRGIVSLSLRPENGDNTCNLNEYIVFTDAAQYLKWIKNVMAK</sequence>
<feature type="signal peptide" evidence="2">
    <location>
        <begin position="1"/>
        <end position="20"/>
    </location>
</feature>
<protein>
    <submittedName>
        <fullName evidence="5">Serine protease gd-like</fullName>
    </submittedName>
</protein>
<dbReference type="PROSITE" id="PS50240">
    <property type="entry name" value="TRYPSIN_DOM"/>
    <property type="match status" value="1"/>
</dbReference>
<reference evidence="5" key="1">
    <citation type="submission" date="2025-08" db="UniProtKB">
        <authorList>
            <consortium name="RefSeq"/>
        </authorList>
    </citation>
    <scope>IDENTIFICATION</scope>
    <source>
        <tissue evidence="5">Whole larvae</tissue>
    </source>
</reference>
<dbReference type="RefSeq" id="XP_052751870.1">
    <property type="nucleotide sequence ID" value="XM_052895910.1"/>
</dbReference>
<organism evidence="4 5">
    <name type="scientific">Galleria mellonella</name>
    <name type="common">Greater wax moth</name>
    <dbReference type="NCBI Taxonomy" id="7137"/>
    <lineage>
        <taxon>Eukaryota</taxon>
        <taxon>Metazoa</taxon>
        <taxon>Ecdysozoa</taxon>
        <taxon>Arthropoda</taxon>
        <taxon>Hexapoda</taxon>
        <taxon>Insecta</taxon>
        <taxon>Pterygota</taxon>
        <taxon>Neoptera</taxon>
        <taxon>Endopterygota</taxon>
        <taxon>Lepidoptera</taxon>
        <taxon>Glossata</taxon>
        <taxon>Ditrysia</taxon>
        <taxon>Pyraloidea</taxon>
        <taxon>Pyralidae</taxon>
        <taxon>Galleriinae</taxon>
        <taxon>Galleria</taxon>
    </lineage>
</organism>
<evidence type="ECO:0000256" key="2">
    <source>
        <dbReference type="SAM" id="SignalP"/>
    </source>
</evidence>
<dbReference type="PANTHER" id="PTHR24260:SF143">
    <property type="entry name" value="SERINE PROTEASE GD-LIKE PROTEIN"/>
    <property type="match status" value="1"/>
</dbReference>
<keyword evidence="2" id="KW-0732">Signal</keyword>
<dbReference type="Pfam" id="PF16030">
    <property type="entry name" value="GD_N"/>
    <property type="match status" value="1"/>
</dbReference>
<dbReference type="CDD" id="cd00190">
    <property type="entry name" value="Tryp_SPc"/>
    <property type="match status" value="1"/>
</dbReference>
<dbReference type="Gene3D" id="2.40.10.10">
    <property type="entry name" value="Trypsin-like serine proteases"/>
    <property type="match status" value="1"/>
</dbReference>
<dbReference type="GeneID" id="113514009"/>
<evidence type="ECO:0000256" key="1">
    <source>
        <dbReference type="SAM" id="MobiDB-lite"/>
    </source>
</evidence>
<feature type="compositionally biased region" description="Pro residues" evidence="1">
    <location>
        <begin position="248"/>
        <end position="291"/>
    </location>
</feature>
<feature type="domain" description="Peptidase S1" evidence="3">
    <location>
        <begin position="343"/>
        <end position="602"/>
    </location>
</feature>
<accession>A0ABM3MKW5</accession>
<keyword evidence="4" id="KW-1185">Reference proteome</keyword>